<dbReference type="NCBIfam" id="TIGR02777">
    <property type="entry name" value="LigD_PE_dom"/>
    <property type="match status" value="1"/>
</dbReference>
<name>A0ABX1S661_9PSEU</name>
<dbReference type="Proteomes" id="UP000820669">
    <property type="component" value="Unassembled WGS sequence"/>
</dbReference>
<evidence type="ECO:0000256" key="1">
    <source>
        <dbReference type="SAM" id="MobiDB-lite"/>
    </source>
</evidence>
<dbReference type="PANTHER" id="PTHR39465">
    <property type="entry name" value="DNA LIGASE D, 3'-PHOSPHOESTERASE DOMAIN"/>
    <property type="match status" value="1"/>
</dbReference>
<feature type="region of interest" description="Disordered" evidence="1">
    <location>
        <begin position="154"/>
        <end position="180"/>
    </location>
</feature>
<sequence>MGDALSAYRRKRSASRTPEPMPVAGTPPRGRDDVFVIQEHHARRLHWDLRLERGGVLVSWALPKGLPTDPRTNHLAVQTEDHPLDYASFEGEIPPGEYGAGRVEIWDRGTYDCEKWTDDEVKVVLHGHRAQGRYVLIHTDGNRWLIHRMDPPAPSATAEGADPMPTLLRPMYRTPPVSGS</sequence>
<keyword evidence="4" id="KW-1185">Reference proteome</keyword>
<protein>
    <recommendedName>
        <fullName evidence="2">DNA ligase D 3'-phosphoesterase domain-containing protein</fullName>
    </recommendedName>
</protein>
<dbReference type="RefSeq" id="WP_169380451.1">
    <property type="nucleotide sequence ID" value="NZ_JAAXLA010000009.1"/>
</dbReference>
<comment type="caution">
    <text evidence="3">The sequence shown here is derived from an EMBL/GenBank/DDBJ whole genome shotgun (WGS) entry which is preliminary data.</text>
</comment>
<reference evidence="3 4" key="1">
    <citation type="submission" date="2020-04" db="EMBL/GenBank/DDBJ databases">
        <authorList>
            <person name="Klaysubun C."/>
            <person name="Duangmal K."/>
            <person name="Lipun K."/>
        </authorList>
    </citation>
    <scope>NUCLEOTIDE SEQUENCE [LARGE SCALE GENOMIC DNA]</scope>
    <source>
        <strain evidence="3 4">K10HN5</strain>
    </source>
</reference>
<evidence type="ECO:0000313" key="4">
    <source>
        <dbReference type="Proteomes" id="UP000820669"/>
    </source>
</evidence>
<feature type="region of interest" description="Disordered" evidence="1">
    <location>
        <begin position="1"/>
        <end position="31"/>
    </location>
</feature>
<evidence type="ECO:0000259" key="2">
    <source>
        <dbReference type="Pfam" id="PF13298"/>
    </source>
</evidence>
<dbReference type="InterPro" id="IPR014144">
    <property type="entry name" value="LigD_PE_domain"/>
</dbReference>
<proteinExistence type="predicted"/>
<dbReference type="Pfam" id="PF13298">
    <property type="entry name" value="LigD_N"/>
    <property type="match status" value="1"/>
</dbReference>
<dbReference type="EMBL" id="JAAXLA010000009">
    <property type="protein sequence ID" value="NMH97060.1"/>
    <property type="molecule type" value="Genomic_DNA"/>
</dbReference>
<evidence type="ECO:0000313" key="3">
    <source>
        <dbReference type="EMBL" id="NMH97060.1"/>
    </source>
</evidence>
<dbReference type="PANTHER" id="PTHR39465:SF1">
    <property type="entry name" value="DNA LIGASE D 3'-PHOSPHOESTERASE DOMAIN-CONTAINING PROTEIN"/>
    <property type="match status" value="1"/>
</dbReference>
<feature type="domain" description="DNA ligase D 3'-phosphoesterase" evidence="2">
    <location>
        <begin position="38"/>
        <end position="137"/>
    </location>
</feature>
<accession>A0ABX1S661</accession>
<gene>
    <name evidence="3" type="ORF">HF526_06970</name>
</gene>
<organism evidence="3 4">
    <name type="scientific">Pseudonocardia acidicola</name>
    <dbReference type="NCBI Taxonomy" id="2724939"/>
    <lineage>
        <taxon>Bacteria</taxon>
        <taxon>Bacillati</taxon>
        <taxon>Actinomycetota</taxon>
        <taxon>Actinomycetes</taxon>
        <taxon>Pseudonocardiales</taxon>
        <taxon>Pseudonocardiaceae</taxon>
        <taxon>Pseudonocardia</taxon>
    </lineage>
</organism>